<dbReference type="PANTHER" id="PTHR33121">
    <property type="entry name" value="CYCLIC DI-GMP PHOSPHODIESTERASE PDEF"/>
    <property type="match status" value="1"/>
</dbReference>
<dbReference type="InterPro" id="IPR000160">
    <property type="entry name" value="GGDEF_dom"/>
</dbReference>
<feature type="domain" description="EAL" evidence="2">
    <location>
        <begin position="493"/>
        <end position="750"/>
    </location>
</feature>
<dbReference type="Pfam" id="PF00990">
    <property type="entry name" value="GGDEF"/>
    <property type="match status" value="1"/>
</dbReference>
<gene>
    <name evidence="4" type="ORF">SAMN05421804_101499</name>
</gene>
<dbReference type="PROSITE" id="PS50883">
    <property type="entry name" value="EAL"/>
    <property type="match status" value="1"/>
</dbReference>
<dbReference type="NCBIfam" id="TIGR00254">
    <property type="entry name" value="GGDEF"/>
    <property type="match status" value="1"/>
</dbReference>
<dbReference type="CDD" id="cd01949">
    <property type="entry name" value="GGDEF"/>
    <property type="match status" value="1"/>
</dbReference>
<protein>
    <submittedName>
        <fullName evidence="4">Diguanylate cyclase (GGDEF) domain-containing protein</fullName>
    </submittedName>
</protein>
<dbReference type="CDD" id="cd01948">
    <property type="entry name" value="EAL"/>
    <property type="match status" value="1"/>
</dbReference>
<dbReference type="InterPro" id="IPR035919">
    <property type="entry name" value="EAL_sf"/>
</dbReference>
<dbReference type="InterPro" id="IPR029787">
    <property type="entry name" value="Nucleotide_cyclase"/>
</dbReference>
<dbReference type="PROSITE" id="PS50887">
    <property type="entry name" value="GGDEF"/>
    <property type="match status" value="1"/>
</dbReference>
<accession>A0A1G8H7T9</accession>
<keyword evidence="1" id="KW-0812">Transmembrane</keyword>
<dbReference type="InterPro" id="IPR043128">
    <property type="entry name" value="Rev_trsase/Diguanyl_cyclase"/>
</dbReference>
<proteinExistence type="predicted"/>
<dbReference type="Pfam" id="PF00563">
    <property type="entry name" value="EAL"/>
    <property type="match status" value="1"/>
</dbReference>
<evidence type="ECO:0000313" key="5">
    <source>
        <dbReference type="Proteomes" id="UP000183255"/>
    </source>
</evidence>
<evidence type="ECO:0000313" key="4">
    <source>
        <dbReference type="EMBL" id="SDI02591.1"/>
    </source>
</evidence>
<name>A0A1G8H7T9_9CLOT</name>
<sequence>MKKDRLTRKDLSFFIIPFLILTLGVGTLTYYTARERVSDVYHMMEKSSLNIASSYTAALLNYQDAYEIAVNLLEDKILVASRAVLLIDNNDSTTESLKKLASELQVDQINLYNKDGEILSSNIEDYVGWKTYEGHPAFYFKNSMLESFMEESRPDTVSGEYYKFGYVRKDDSTFVQIGVLDENLNQFTQQFELQNLIEDIVEKQEVDHALFISNKYKVLASSISDTRGNEIKDETVRRYIDERKLVVDHGVYEGEEIIHVSAPVFSEDDYLGTLLFIWPRNLVDEEVRSIIMEGVVEFLILMCVGGAILYYAYRKDKSNIKIAYYDELTGLPNGTYLEEYLEDLVVTPTKGRRAVLLVNCSNFKTLNMTFGYKYGDRILQQVSEKIKTVLREDKMFFRFNADRFVIVVEEFKSRNELLSLANKLLAVFRQPLDGGSKDEYLEVQVAVLELTGMHISSDKVLKDVSLALSHLKHYDNRQIILYSDTMQDDILRKEAVEETLRQVITGTDTTSFTLHFQPLWNVKLHETMGFEALARLHVEGIGAVSPMEFIDLAEKNLLIYDLGKIILAKACDFVNLLKEEGYDDQLIAINISLIQLLREDFTKDVHRILLKKGVSGKNLEFEITESVLVDNFELINEKLAEMKRLGVSVALDDFGTGFSSFARLRSLNIDTVKVDRYFINRITESAEEEIITADVISMAHKIKLTVIAEGVELQEQKEYLEKHHCDVLQGYYISKPLTEEDAIQFLLENPNEKVI</sequence>
<dbReference type="Gene3D" id="3.20.20.450">
    <property type="entry name" value="EAL domain"/>
    <property type="match status" value="1"/>
</dbReference>
<dbReference type="InterPro" id="IPR029151">
    <property type="entry name" value="Sensor-like_sf"/>
</dbReference>
<dbReference type="Gene3D" id="3.30.70.270">
    <property type="match status" value="1"/>
</dbReference>
<dbReference type="SUPFAM" id="SSF141868">
    <property type="entry name" value="EAL domain-like"/>
    <property type="match status" value="1"/>
</dbReference>
<dbReference type="SUPFAM" id="SSF103190">
    <property type="entry name" value="Sensory domain-like"/>
    <property type="match status" value="1"/>
</dbReference>
<feature type="transmembrane region" description="Helical" evidence="1">
    <location>
        <begin position="12"/>
        <end position="33"/>
    </location>
</feature>
<dbReference type="SMART" id="SM00052">
    <property type="entry name" value="EAL"/>
    <property type="match status" value="1"/>
</dbReference>
<dbReference type="PANTHER" id="PTHR33121:SF70">
    <property type="entry name" value="SIGNALING PROTEIN YKOW"/>
    <property type="match status" value="1"/>
</dbReference>
<dbReference type="InterPro" id="IPR050706">
    <property type="entry name" value="Cyclic-di-GMP_PDE-like"/>
</dbReference>
<evidence type="ECO:0000256" key="1">
    <source>
        <dbReference type="SAM" id="Phobius"/>
    </source>
</evidence>
<dbReference type="RefSeq" id="WP_031573647.1">
    <property type="nucleotide sequence ID" value="NZ_FNDZ01000001.1"/>
</dbReference>
<evidence type="ECO:0000259" key="2">
    <source>
        <dbReference type="PROSITE" id="PS50883"/>
    </source>
</evidence>
<keyword evidence="1" id="KW-0472">Membrane</keyword>
<dbReference type="Proteomes" id="UP000183255">
    <property type="component" value="Unassembled WGS sequence"/>
</dbReference>
<dbReference type="GO" id="GO:0071111">
    <property type="term" value="F:cyclic-guanylate-specific phosphodiesterase activity"/>
    <property type="evidence" value="ECO:0007669"/>
    <property type="project" value="InterPro"/>
</dbReference>
<dbReference type="SUPFAM" id="SSF55073">
    <property type="entry name" value="Nucleotide cyclase"/>
    <property type="match status" value="1"/>
</dbReference>
<organism evidence="4 5">
    <name type="scientific">Proteiniclasticum ruminis</name>
    <dbReference type="NCBI Taxonomy" id="398199"/>
    <lineage>
        <taxon>Bacteria</taxon>
        <taxon>Bacillati</taxon>
        <taxon>Bacillota</taxon>
        <taxon>Clostridia</taxon>
        <taxon>Eubacteriales</taxon>
        <taxon>Clostridiaceae</taxon>
        <taxon>Proteiniclasticum</taxon>
    </lineage>
</organism>
<dbReference type="EMBL" id="FNDZ01000001">
    <property type="protein sequence ID" value="SDI02591.1"/>
    <property type="molecule type" value="Genomic_DNA"/>
</dbReference>
<feature type="domain" description="GGDEF" evidence="3">
    <location>
        <begin position="351"/>
        <end position="484"/>
    </location>
</feature>
<keyword evidence="1" id="KW-1133">Transmembrane helix</keyword>
<dbReference type="SMART" id="SM00267">
    <property type="entry name" value="GGDEF"/>
    <property type="match status" value="1"/>
</dbReference>
<dbReference type="InterPro" id="IPR001633">
    <property type="entry name" value="EAL_dom"/>
</dbReference>
<evidence type="ECO:0000259" key="3">
    <source>
        <dbReference type="PROSITE" id="PS50887"/>
    </source>
</evidence>
<dbReference type="AlphaFoldDB" id="A0A1G8H7T9"/>
<reference evidence="4 5" key="1">
    <citation type="submission" date="2016-10" db="EMBL/GenBank/DDBJ databases">
        <authorList>
            <person name="de Groot N.N."/>
        </authorList>
    </citation>
    <scope>NUCLEOTIDE SEQUENCE [LARGE SCALE GENOMIC DNA]</scope>
    <source>
        <strain evidence="4 5">CGMCC 1.5058</strain>
    </source>
</reference>